<gene>
    <name evidence="3" type="ORF">FHP08_12250</name>
</gene>
<evidence type="ECO:0000256" key="1">
    <source>
        <dbReference type="SAM" id="Phobius"/>
    </source>
</evidence>
<dbReference type="AlphaFoldDB" id="A0A5C8NWH2"/>
<comment type="caution">
    <text evidence="3">The sequence shown here is derived from an EMBL/GenBank/DDBJ whole genome shotgun (WGS) entry which is preliminary data.</text>
</comment>
<dbReference type="EMBL" id="VDUY01000004">
    <property type="protein sequence ID" value="TXL65541.1"/>
    <property type="molecule type" value="Genomic_DNA"/>
</dbReference>
<dbReference type="Proteomes" id="UP000321548">
    <property type="component" value="Unassembled WGS sequence"/>
</dbReference>
<protein>
    <submittedName>
        <fullName evidence="3">Uncharacterized protein</fullName>
    </submittedName>
</protein>
<feature type="transmembrane region" description="Helical" evidence="1">
    <location>
        <begin position="49"/>
        <end position="70"/>
    </location>
</feature>
<keyword evidence="4" id="KW-1185">Reference proteome</keyword>
<keyword evidence="1" id="KW-1133">Transmembrane helix</keyword>
<accession>A0A5C8NWH2</accession>
<keyword evidence="1" id="KW-0812">Transmembrane</keyword>
<sequence length="73" mass="7325">MIRITSRAATAALALAASTAAHTHTGADGGAHHGVFQEIAHGVAHLDPLLALALLCAAAVGIVAGVARLLRRR</sequence>
<feature type="signal peptide" evidence="2">
    <location>
        <begin position="1"/>
        <end position="23"/>
    </location>
</feature>
<dbReference type="RefSeq" id="WP_147704737.1">
    <property type="nucleotide sequence ID" value="NZ_VDUY01000004.1"/>
</dbReference>
<organism evidence="3 4">
    <name type="scientific">Zeimonas arvi</name>
    <dbReference type="NCBI Taxonomy" id="2498847"/>
    <lineage>
        <taxon>Bacteria</taxon>
        <taxon>Pseudomonadati</taxon>
        <taxon>Pseudomonadota</taxon>
        <taxon>Betaproteobacteria</taxon>
        <taxon>Burkholderiales</taxon>
        <taxon>Burkholderiaceae</taxon>
        <taxon>Zeimonas</taxon>
    </lineage>
</organism>
<feature type="chain" id="PRO_5023039720" evidence="2">
    <location>
        <begin position="24"/>
        <end position="73"/>
    </location>
</feature>
<proteinExistence type="predicted"/>
<keyword evidence="2" id="KW-0732">Signal</keyword>
<reference evidence="3 4" key="1">
    <citation type="submission" date="2019-06" db="EMBL/GenBank/DDBJ databases">
        <title>Quisquiliibacterium sp. nov., isolated from a maize field.</title>
        <authorList>
            <person name="Lin S.-Y."/>
            <person name="Tsai C.-F."/>
            <person name="Young C.-C."/>
        </authorList>
    </citation>
    <scope>NUCLEOTIDE SEQUENCE [LARGE SCALE GENOMIC DNA]</scope>
    <source>
        <strain evidence="3 4">CC-CFT501</strain>
    </source>
</reference>
<evidence type="ECO:0000313" key="3">
    <source>
        <dbReference type="EMBL" id="TXL65541.1"/>
    </source>
</evidence>
<keyword evidence="1" id="KW-0472">Membrane</keyword>
<evidence type="ECO:0000313" key="4">
    <source>
        <dbReference type="Proteomes" id="UP000321548"/>
    </source>
</evidence>
<evidence type="ECO:0000256" key="2">
    <source>
        <dbReference type="SAM" id="SignalP"/>
    </source>
</evidence>
<name>A0A5C8NWH2_9BURK</name>